<dbReference type="EMBL" id="CM055736">
    <property type="protein sequence ID" value="KAJ8007167.1"/>
    <property type="molecule type" value="Genomic_DNA"/>
</dbReference>
<gene>
    <name evidence="1" type="ORF">DPEC_G00114730</name>
</gene>
<keyword evidence="2" id="KW-1185">Reference proteome</keyword>
<proteinExistence type="predicted"/>
<organism evidence="1 2">
    <name type="scientific">Dallia pectoralis</name>
    <name type="common">Alaska blackfish</name>
    <dbReference type="NCBI Taxonomy" id="75939"/>
    <lineage>
        <taxon>Eukaryota</taxon>
        <taxon>Metazoa</taxon>
        <taxon>Chordata</taxon>
        <taxon>Craniata</taxon>
        <taxon>Vertebrata</taxon>
        <taxon>Euteleostomi</taxon>
        <taxon>Actinopterygii</taxon>
        <taxon>Neopterygii</taxon>
        <taxon>Teleostei</taxon>
        <taxon>Protacanthopterygii</taxon>
        <taxon>Esociformes</taxon>
        <taxon>Umbridae</taxon>
        <taxon>Dallia</taxon>
    </lineage>
</organism>
<name>A0ACC2GUD0_DALPE</name>
<evidence type="ECO:0000313" key="1">
    <source>
        <dbReference type="EMBL" id="KAJ8007167.1"/>
    </source>
</evidence>
<evidence type="ECO:0000313" key="2">
    <source>
        <dbReference type="Proteomes" id="UP001157502"/>
    </source>
</evidence>
<protein>
    <submittedName>
        <fullName evidence="1">Uncharacterized protein</fullName>
    </submittedName>
</protein>
<dbReference type="Proteomes" id="UP001157502">
    <property type="component" value="Chromosome 9"/>
</dbReference>
<comment type="caution">
    <text evidence="1">The sequence shown here is derived from an EMBL/GenBank/DDBJ whole genome shotgun (WGS) entry which is preliminary data.</text>
</comment>
<sequence length="78" mass="8362">MVRPTVSLPPPSSEQLTRVEEDALTTTEEESGGYYSYYSSTLTLSKVGGGTADGVVEASYEPVAKNVETEQERGGRES</sequence>
<accession>A0ACC2GUD0</accession>
<reference evidence="1" key="1">
    <citation type="submission" date="2021-05" db="EMBL/GenBank/DDBJ databases">
        <authorList>
            <person name="Pan Q."/>
            <person name="Jouanno E."/>
            <person name="Zahm M."/>
            <person name="Klopp C."/>
            <person name="Cabau C."/>
            <person name="Louis A."/>
            <person name="Berthelot C."/>
            <person name="Parey E."/>
            <person name="Roest Crollius H."/>
            <person name="Montfort J."/>
            <person name="Robinson-Rechavi M."/>
            <person name="Bouchez O."/>
            <person name="Lampietro C."/>
            <person name="Lopez Roques C."/>
            <person name="Donnadieu C."/>
            <person name="Postlethwait J."/>
            <person name="Bobe J."/>
            <person name="Dillon D."/>
            <person name="Chandos A."/>
            <person name="von Hippel F."/>
            <person name="Guiguen Y."/>
        </authorList>
    </citation>
    <scope>NUCLEOTIDE SEQUENCE</scope>
    <source>
        <tissue evidence="1">Blood</tissue>
    </source>
</reference>